<dbReference type="EMBL" id="SSHH01000003">
    <property type="protein sequence ID" value="TIX49392.1"/>
    <property type="molecule type" value="Genomic_DNA"/>
</dbReference>
<dbReference type="PANTHER" id="PTHR43428:SF1">
    <property type="entry name" value="ARSENATE REDUCTASE"/>
    <property type="match status" value="1"/>
</dbReference>
<dbReference type="CDD" id="cd16345">
    <property type="entry name" value="LMWP_ArsC"/>
    <property type="match status" value="1"/>
</dbReference>
<reference evidence="3 4" key="1">
    <citation type="submission" date="2019-04" db="EMBL/GenBank/DDBJ databases">
        <title>Altererythrobacter aquimixticola sp. nov., isolated from sediment of junction between the ocean and a freshwater spring.</title>
        <authorList>
            <person name="Yoon J.-H."/>
        </authorList>
    </citation>
    <scope>NUCLEOTIDE SEQUENCE [LARGE SCALE GENOMIC DNA]</scope>
    <source>
        <strain evidence="3 4">SSKS-13</strain>
    </source>
</reference>
<dbReference type="RefSeq" id="WP_136693869.1">
    <property type="nucleotide sequence ID" value="NZ_SSHH01000003.1"/>
</dbReference>
<dbReference type="Proteomes" id="UP000309389">
    <property type="component" value="Unassembled WGS sequence"/>
</dbReference>
<sequence length="164" mass="18069">MTRNVLFLCTGNSARSILAEAIINQKGTGRFKAYSAGSHPRGVPNPLAIELLEQEGHDVSGLRSKSWTEFAALDAPFLHCVITVCDNAKGETCPIWPGHPIQTHWGIPDPAGMQDDGRPEDFRIAYDRLSRRVDAMLKLDEDQLDARDWRDALTAIGRNSEGAT</sequence>
<dbReference type="OrthoDB" id="9793058at2"/>
<dbReference type="GO" id="GO:0046685">
    <property type="term" value="P:response to arsenic-containing substance"/>
    <property type="evidence" value="ECO:0007669"/>
    <property type="project" value="UniProtKB-KW"/>
</dbReference>
<keyword evidence="1" id="KW-0059">Arsenical resistance</keyword>
<accession>A0A4T3EZN6</accession>
<comment type="caution">
    <text evidence="3">The sequence shown here is derived from an EMBL/GenBank/DDBJ whole genome shotgun (WGS) entry which is preliminary data.</text>
</comment>
<dbReference type="SUPFAM" id="SSF52788">
    <property type="entry name" value="Phosphotyrosine protein phosphatases I"/>
    <property type="match status" value="1"/>
</dbReference>
<dbReference type="SMART" id="SM00226">
    <property type="entry name" value="LMWPc"/>
    <property type="match status" value="1"/>
</dbReference>
<gene>
    <name evidence="3" type="ORF">E5222_11075</name>
</gene>
<dbReference type="Pfam" id="PF01451">
    <property type="entry name" value="LMWPc"/>
    <property type="match status" value="1"/>
</dbReference>
<feature type="domain" description="Phosphotyrosine protein phosphatase I" evidence="2">
    <location>
        <begin position="3"/>
        <end position="139"/>
    </location>
</feature>
<dbReference type="InterPro" id="IPR036196">
    <property type="entry name" value="Ptyr_pPase_sf"/>
</dbReference>
<dbReference type="AlphaFoldDB" id="A0A4T3EZN6"/>
<protein>
    <submittedName>
        <fullName evidence="3">Arsenate reductase ArsC</fullName>
    </submittedName>
</protein>
<evidence type="ECO:0000313" key="3">
    <source>
        <dbReference type="EMBL" id="TIX49392.1"/>
    </source>
</evidence>
<proteinExistence type="predicted"/>
<keyword evidence="4" id="KW-1185">Reference proteome</keyword>
<evidence type="ECO:0000259" key="2">
    <source>
        <dbReference type="SMART" id="SM00226"/>
    </source>
</evidence>
<dbReference type="Gene3D" id="3.40.50.2300">
    <property type="match status" value="1"/>
</dbReference>
<organism evidence="3 4">
    <name type="scientific">Alteraurantiacibacter aquimixticola</name>
    <dbReference type="NCBI Taxonomy" id="2489173"/>
    <lineage>
        <taxon>Bacteria</taxon>
        <taxon>Pseudomonadati</taxon>
        <taxon>Pseudomonadota</taxon>
        <taxon>Alphaproteobacteria</taxon>
        <taxon>Sphingomonadales</taxon>
        <taxon>Erythrobacteraceae</taxon>
        <taxon>Alteraurantiacibacter</taxon>
    </lineage>
</organism>
<evidence type="ECO:0000313" key="4">
    <source>
        <dbReference type="Proteomes" id="UP000309389"/>
    </source>
</evidence>
<dbReference type="InterPro" id="IPR023485">
    <property type="entry name" value="Ptyr_pPase"/>
</dbReference>
<name>A0A4T3EZN6_9SPHN</name>
<dbReference type="PANTHER" id="PTHR43428">
    <property type="entry name" value="ARSENATE REDUCTASE"/>
    <property type="match status" value="1"/>
</dbReference>
<evidence type="ECO:0000256" key="1">
    <source>
        <dbReference type="ARBA" id="ARBA00022849"/>
    </source>
</evidence>